<protein>
    <submittedName>
        <fullName evidence="2">Uncharacterized protein</fullName>
    </submittedName>
</protein>
<reference evidence="2" key="1">
    <citation type="submission" date="2022-11" db="UniProtKB">
        <authorList>
            <consortium name="WormBaseParasite"/>
        </authorList>
    </citation>
    <scope>IDENTIFICATION</scope>
</reference>
<evidence type="ECO:0000313" key="2">
    <source>
        <dbReference type="WBParaSite" id="JU765_v2.g1338.t2"/>
    </source>
</evidence>
<evidence type="ECO:0000313" key="1">
    <source>
        <dbReference type="Proteomes" id="UP000887576"/>
    </source>
</evidence>
<dbReference type="Proteomes" id="UP000887576">
    <property type="component" value="Unplaced"/>
</dbReference>
<dbReference type="WBParaSite" id="JU765_v2.g1338.t2">
    <property type="protein sequence ID" value="JU765_v2.g1338.t2"/>
    <property type="gene ID" value="JU765_v2.g1338"/>
</dbReference>
<sequence length="178" mass="20273">MELAPLHNIQQRVEIMDDRQNKEDCLNFWKIVETKQKTDDLAKNTVRDSWLAFVMKKLKEERKQQMPDTLQRMSFGYGAGKDGIKRQTTFNSKSEPATKKVIPQKVTTVYLKMTKLLKDIKTGTGIKQIRPQLPCGDYSSTVSAFCVHQRREIQLDLANTQDLIVGSDVSVNNGRGGI</sequence>
<organism evidence="1 2">
    <name type="scientific">Panagrolaimus sp. JU765</name>
    <dbReference type="NCBI Taxonomy" id="591449"/>
    <lineage>
        <taxon>Eukaryota</taxon>
        <taxon>Metazoa</taxon>
        <taxon>Ecdysozoa</taxon>
        <taxon>Nematoda</taxon>
        <taxon>Chromadorea</taxon>
        <taxon>Rhabditida</taxon>
        <taxon>Tylenchina</taxon>
        <taxon>Panagrolaimomorpha</taxon>
        <taxon>Panagrolaimoidea</taxon>
        <taxon>Panagrolaimidae</taxon>
        <taxon>Panagrolaimus</taxon>
    </lineage>
</organism>
<name>A0AC34Q665_9BILA</name>
<proteinExistence type="predicted"/>
<accession>A0AC34Q665</accession>